<dbReference type="EMBL" id="JBHSWJ010000002">
    <property type="protein sequence ID" value="MFC6712413.1"/>
    <property type="molecule type" value="Genomic_DNA"/>
</dbReference>
<name>A0ABW2ANQ1_9MICO</name>
<organism evidence="1 2">
    <name type="scientific">Branchiibius cervicis</name>
    <dbReference type="NCBI Taxonomy" id="908252"/>
    <lineage>
        <taxon>Bacteria</taxon>
        <taxon>Bacillati</taxon>
        <taxon>Actinomycetota</taxon>
        <taxon>Actinomycetes</taxon>
        <taxon>Micrococcales</taxon>
        <taxon>Dermacoccaceae</taxon>
        <taxon>Branchiibius</taxon>
    </lineage>
</organism>
<dbReference type="Proteomes" id="UP001596356">
    <property type="component" value="Unassembled WGS sequence"/>
</dbReference>
<evidence type="ECO:0000313" key="2">
    <source>
        <dbReference type="Proteomes" id="UP001596356"/>
    </source>
</evidence>
<evidence type="ECO:0000313" key="1">
    <source>
        <dbReference type="EMBL" id="MFC6712413.1"/>
    </source>
</evidence>
<dbReference type="InterPro" id="IPR019933">
    <property type="entry name" value="DivIVA_domain"/>
</dbReference>
<protein>
    <submittedName>
        <fullName evidence="1">DivIVA domain-containing protein</fullName>
    </submittedName>
</protein>
<sequence>MASLPWPADQIATVRSVVFPTERGGYVRDDVERQLDRIALSMERGAQLPDVVGTAIRRVPLASGLAVDSVDGFLRQVYLWQSDLLDRVEPEPVAAVSDDGSVRATRLRWTPAQQDWVRDSRFATRTGKRAYVEHEVDDFLDKVLVAMARGDDLPDIETVLFYPPRRTGRGYDALQVDAFLDQLARLRPLSEQADRSGF</sequence>
<dbReference type="NCBIfam" id="TIGR03544">
    <property type="entry name" value="DivI1A_domain"/>
    <property type="match status" value="2"/>
</dbReference>
<comment type="caution">
    <text evidence="1">The sequence shown here is derived from an EMBL/GenBank/DDBJ whole genome shotgun (WGS) entry which is preliminary data.</text>
</comment>
<dbReference type="Gene3D" id="6.10.250.660">
    <property type="match status" value="1"/>
</dbReference>
<reference evidence="2" key="1">
    <citation type="journal article" date="2019" name="Int. J. Syst. Evol. Microbiol.">
        <title>The Global Catalogue of Microorganisms (GCM) 10K type strain sequencing project: providing services to taxonomists for standard genome sequencing and annotation.</title>
        <authorList>
            <consortium name="The Broad Institute Genomics Platform"/>
            <consortium name="The Broad Institute Genome Sequencing Center for Infectious Disease"/>
            <person name="Wu L."/>
            <person name="Ma J."/>
        </authorList>
    </citation>
    <scope>NUCLEOTIDE SEQUENCE [LARGE SCALE GENOMIC DNA]</scope>
    <source>
        <strain evidence="2">NBRC 106593</strain>
    </source>
</reference>
<accession>A0ABW2ANQ1</accession>
<keyword evidence="2" id="KW-1185">Reference proteome</keyword>
<gene>
    <name evidence="1" type="ORF">ACFQBT_00495</name>
</gene>
<dbReference type="RefSeq" id="WP_377819876.1">
    <property type="nucleotide sequence ID" value="NZ_JBHSWJ010000002.1"/>
</dbReference>
<proteinExistence type="predicted"/>